<gene>
    <name evidence="3" type="ORF">L21TH_2394</name>
</gene>
<dbReference type="AlphaFoldDB" id="R1CB77"/>
<dbReference type="STRING" id="1304284.L21TH_2394"/>
<dbReference type="OrthoDB" id="9800872at2"/>
<comment type="similarity">
    <text evidence="1">Belongs to the sulfur carrier protein TusA family.</text>
</comment>
<dbReference type="PANTHER" id="PTHR33279:SF6">
    <property type="entry name" value="SULFUR CARRIER PROTEIN YEDF-RELATED"/>
    <property type="match status" value="1"/>
</dbReference>
<evidence type="ECO:0000313" key="4">
    <source>
        <dbReference type="Proteomes" id="UP000013378"/>
    </source>
</evidence>
<dbReference type="EMBL" id="ARZA01000267">
    <property type="protein sequence ID" value="EOC99559.1"/>
    <property type="molecule type" value="Genomic_DNA"/>
</dbReference>
<protein>
    <submittedName>
        <fullName evidence="3">SirA-like protein</fullName>
    </submittedName>
</protein>
<evidence type="ECO:0000259" key="2">
    <source>
        <dbReference type="Pfam" id="PF01206"/>
    </source>
</evidence>
<dbReference type="Proteomes" id="UP000013378">
    <property type="component" value="Unassembled WGS sequence"/>
</dbReference>
<feature type="domain" description="UPF0033" evidence="2">
    <location>
        <begin position="4"/>
        <end position="73"/>
    </location>
</feature>
<reference evidence="3 4" key="1">
    <citation type="journal article" date="2015" name="Geomicrobiol. J.">
        <title>Caldisalinibacter kiritimatiensis gen. nov., sp. nov., a moderately thermohalophilic thiosulfate-reducing bacterium from a hypersaline microbial mat.</title>
        <authorList>
            <person name="Ben Hania W."/>
            <person name="Joseph M."/>
            <person name="Fiebig A."/>
            <person name="Bunk B."/>
            <person name="Klenk H.-P."/>
            <person name="Fardeau M.-L."/>
            <person name="Spring S."/>
        </authorList>
    </citation>
    <scope>NUCLEOTIDE SEQUENCE [LARGE SCALE GENOMIC DNA]</scope>
    <source>
        <strain evidence="3 4">L21-TH-D2</strain>
    </source>
</reference>
<dbReference type="SUPFAM" id="SSF64307">
    <property type="entry name" value="SirA-like"/>
    <property type="match status" value="1"/>
</dbReference>
<dbReference type="Gene3D" id="3.30.110.40">
    <property type="entry name" value="TusA-like domain"/>
    <property type="match status" value="1"/>
</dbReference>
<dbReference type="Pfam" id="PF01206">
    <property type="entry name" value="TusA"/>
    <property type="match status" value="1"/>
</dbReference>
<evidence type="ECO:0000313" key="3">
    <source>
        <dbReference type="EMBL" id="EOC99559.1"/>
    </source>
</evidence>
<name>R1CB77_9FIRM</name>
<keyword evidence="4" id="KW-1185">Reference proteome</keyword>
<dbReference type="InterPro" id="IPR001455">
    <property type="entry name" value="TusA-like"/>
</dbReference>
<dbReference type="PANTHER" id="PTHR33279">
    <property type="entry name" value="SULFUR CARRIER PROTEIN YEDF-RELATED"/>
    <property type="match status" value="1"/>
</dbReference>
<dbReference type="eggNOG" id="COG0425">
    <property type="taxonomic scope" value="Bacteria"/>
</dbReference>
<sequence length="75" mass="8794">MGEKKIDCMDEICPMPLLRTIKEIKKIDVGEVLIIETNHNCSIINITEWAEKQGYNSDYMEISEGKWEIYIEKTK</sequence>
<evidence type="ECO:0000256" key="1">
    <source>
        <dbReference type="ARBA" id="ARBA00008984"/>
    </source>
</evidence>
<dbReference type="RefSeq" id="WP_006316870.1">
    <property type="nucleotide sequence ID" value="NZ_ARZA01000267.1"/>
</dbReference>
<dbReference type="CDD" id="cd00291">
    <property type="entry name" value="SirA_YedF_YeeD"/>
    <property type="match status" value="1"/>
</dbReference>
<proteinExistence type="inferred from homology"/>
<accession>R1CB77</accession>
<comment type="caution">
    <text evidence="3">The sequence shown here is derived from an EMBL/GenBank/DDBJ whole genome shotgun (WGS) entry which is preliminary data.</text>
</comment>
<organism evidence="3 4">
    <name type="scientific">Caldisalinibacter kiritimatiensis</name>
    <dbReference type="NCBI Taxonomy" id="1304284"/>
    <lineage>
        <taxon>Bacteria</taxon>
        <taxon>Bacillati</taxon>
        <taxon>Bacillota</taxon>
        <taxon>Tissierellia</taxon>
        <taxon>Tissierellales</taxon>
        <taxon>Thermohalobacteraceae</taxon>
        <taxon>Caldisalinibacter</taxon>
    </lineage>
</organism>
<dbReference type="InterPro" id="IPR036868">
    <property type="entry name" value="TusA-like_sf"/>
</dbReference>